<keyword evidence="1" id="KW-0472">Membrane</keyword>
<evidence type="ECO:0000256" key="1">
    <source>
        <dbReference type="SAM" id="Phobius"/>
    </source>
</evidence>
<evidence type="ECO:0000313" key="3">
    <source>
        <dbReference type="Proteomes" id="UP001162098"/>
    </source>
</evidence>
<protein>
    <submittedName>
        <fullName evidence="2">Uncharacterized protein</fullName>
    </submittedName>
</protein>
<reference evidence="2 3" key="1">
    <citation type="submission" date="2020-09" db="EMBL/GenBank/DDBJ databases">
        <authorList>
            <person name="Zhang R."/>
            <person name="Garcia K."/>
            <person name="Ogata H."/>
        </authorList>
    </citation>
    <scope>NUCLEOTIDE SEQUENCE [LARGE SCALE GENOMIC DNA]</scope>
    <source>
        <strain evidence="3">stheno</strain>
    </source>
</reference>
<name>A0A7S8BDK8_9VIRU</name>
<keyword evidence="3" id="KW-1185">Reference proteome</keyword>
<feature type="transmembrane region" description="Helical" evidence="1">
    <location>
        <begin position="12"/>
        <end position="31"/>
    </location>
</feature>
<evidence type="ECO:0000313" key="2">
    <source>
        <dbReference type="EMBL" id="QPB44299.1"/>
    </source>
</evidence>
<feature type="transmembrane region" description="Helical" evidence="1">
    <location>
        <begin position="43"/>
        <end position="71"/>
    </location>
</feature>
<accession>A0A7S8BDK8</accession>
<dbReference type="EMBL" id="MW018138">
    <property type="protein sequence ID" value="QPB44299.1"/>
    <property type="molecule type" value="Genomic_DNA"/>
</dbReference>
<dbReference type="KEGG" id="vg:80543495"/>
<sequence>MSAFKFNHRHYLGLCAATGTYCGGMFAYQLHRKNHIDKISGTVLFWSGIYGTLVGGVSVCLPHVGLFFAVIDTAEAIEASYSS</sequence>
<organism evidence="2 3">
    <name type="scientific">Medusavirus stheno T3</name>
    <dbReference type="NCBI Taxonomy" id="3069717"/>
    <lineage>
        <taxon>Viruses</taxon>
        <taxon>Varidnaviria</taxon>
        <taxon>Bamfordvirae</taxon>
        <taxon>Nucleocytoviricota</taxon>
        <taxon>Megaviricetes</taxon>
        <taxon>Mamonoviridae</taxon>
        <taxon>Medusavirus</taxon>
        <taxon>Medusavirus sthenus</taxon>
    </lineage>
</organism>
<dbReference type="Proteomes" id="UP001162098">
    <property type="component" value="Segment"/>
</dbReference>
<proteinExistence type="predicted"/>
<keyword evidence="1" id="KW-0812">Transmembrane</keyword>
<keyword evidence="1" id="KW-1133">Transmembrane helix</keyword>